<dbReference type="EMBL" id="JBBPBN010000002">
    <property type="protein sequence ID" value="KAK9045473.1"/>
    <property type="molecule type" value="Genomic_DNA"/>
</dbReference>
<comment type="similarity">
    <text evidence="3">Belongs to the UreF family.</text>
</comment>
<keyword evidence="5" id="KW-1185">Reference proteome</keyword>
<dbReference type="PANTHER" id="PTHR33620">
    <property type="entry name" value="UREASE ACCESSORY PROTEIN F"/>
    <property type="match status" value="1"/>
</dbReference>
<dbReference type="Gene3D" id="1.10.4190.10">
    <property type="entry name" value="Urease accessory protein UreF"/>
    <property type="match status" value="1"/>
</dbReference>
<evidence type="ECO:0000256" key="2">
    <source>
        <dbReference type="ARBA" id="ARBA00023186"/>
    </source>
</evidence>
<accession>A0ABR2U7J8</accession>
<reference evidence="4 5" key="1">
    <citation type="journal article" date="2024" name="G3 (Bethesda)">
        <title>Genome assembly of Hibiscus sabdariffa L. provides insights into metabolisms of medicinal natural products.</title>
        <authorList>
            <person name="Kim T."/>
        </authorList>
    </citation>
    <scope>NUCLEOTIDE SEQUENCE [LARGE SCALE GENOMIC DNA]</scope>
    <source>
        <strain evidence="4">TK-2024</strain>
        <tissue evidence="4">Old leaves</tissue>
    </source>
</reference>
<keyword evidence="2" id="KW-0143">Chaperone</keyword>
<dbReference type="InterPro" id="IPR002639">
    <property type="entry name" value="UreF"/>
</dbReference>
<evidence type="ECO:0000313" key="5">
    <source>
        <dbReference type="Proteomes" id="UP001396334"/>
    </source>
</evidence>
<dbReference type="PANTHER" id="PTHR33620:SF1">
    <property type="entry name" value="UREASE ACCESSORY PROTEIN F"/>
    <property type="match status" value="1"/>
</dbReference>
<gene>
    <name evidence="4" type="ORF">V6N11_059353</name>
</gene>
<evidence type="ECO:0000256" key="1">
    <source>
        <dbReference type="ARBA" id="ARBA00022988"/>
    </source>
</evidence>
<protein>
    <submittedName>
        <fullName evidence="4">Uncharacterized protein</fullName>
    </submittedName>
</protein>
<keyword evidence="1" id="KW-0996">Nickel insertion</keyword>
<dbReference type="Proteomes" id="UP001396334">
    <property type="component" value="Unassembled WGS sequence"/>
</dbReference>
<name>A0ABR2U7J8_9ROSI</name>
<sequence length="191" mass="20729">MATPGFHSSYSIQVGIGFAHSFGLEAAIQARLVSNPDDLKTFIVHLLDNTGSLFLPFVYSTTMNPTLENWQAVDCILDATLTNEVGRKASASQGYSLMRVVASVFTQLPSLKFMRDVSIASLRVVCFHHAPVFGLICGLLGMDSGTSQRAYLFMTMRDVISAATRLNLVGPMGVAVLQHRVAPLAEGMFKK</sequence>
<organism evidence="4 5">
    <name type="scientific">Hibiscus sabdariffa</name>
    <name type="common">roselle</name>
    <dbReference type="NCBI Taxonomy" id="183260"/>
    <lineage>
        <taxon>Eukaryota</taxon>
        <taxon>Viridiplantae</taxon>
        <taxon>Streptophyta</taxon>
        <taxon>Embryophyta</taxon>
        <taxon>Tracheophyta</taxon>
        <taxon>Spermatophyta</taxon>
        <taxon>Magnoliopsida</taxon>
        <taxon>eudicotyledons</taxon>
        <taxon>Gunneridae</taxon>
        <taxon>Pentapetalae</taxon>
        <taxon>rosids</taxon>
        <taxon>malvids</taxon>
        <taxon>Malvales</taxon>
        <taxon>Malvaceae</taxon>
        <taxon>Malvoideae</taxon>
        <taxon>Hibiscus</taxon>
    </lineage>
</organism>
<dbReference type="Pfam" id="PF01730">
    <property type="entry name" value="UreF"/>
    <property type="match status" value="1"/>
</dbReference>
<comment type="caution">
    <text evidence="4">The sequence shown here is derived from an EMBL/GenBank/DDBJ whole genome shotgun (WGS) entry which is preliminary data.</text>
</comment>
<proteinExistence type="inferred from homology"/>
<evidence type="ECO:0000256" key="3">
    <source>
        <dbReference type="ARBA" id="ARBA00046339"/>
    </source>
</evidence>
<dbReference type="InterPro" id="IPR038277">
    <property type="entry name" value="UreF_sf"/>
</dbReference>
<evidence type="ECO:0000313" key="4">
    <source>
        <dbReference type="EMBL" id="KAK9045473.1"/>
    </source>
</evidence>